<reference evidence="3" key="1">
    <citation type="submission" date="2017-02" db="UniProtKB">
        <authorList>
            <consortium name="WormBaseParasite"/>
        </authorList>
    </citation>
    <scope>IDENTIFICATION</scope>
</reference>
<dbReference type="Proteomes" id="UP000267029">
    <property type="component" value="Unassembled WGS sequence"/>
</dbReference>
<protein>
    <submittedName>
        <fullName evidence="3">Cadherin domain-containing protein</fullName>
    </submittedName>
</protein>
<dbReference type="EMBL" id="UXSR01001327">
    <property type="protein sequence ID" value="VDD78149.1"/>
    <property type="molecule type" value="Genomic_DNA"/>
</dbReference>
<organism evidence="3">
    <name type="scientific">Mesocestoides corti</name>
    <name type="common">Flatworm</name>
    <dbReference type="NCBI Taxonomy" id="53468"/>
    <lineage>
        <taxon>Eukaryota</taxon>
        <taxon>Metazoa</taxon>
        <taxon>Spiralia</taxon>
        <taxon>Lophotrochozoa</taxon>
        <taxon>Platyhelminthes</taxon>
        <taxon>Cestoda</taxon>
        <taxon>Eucestoda</taxon>
        <taxon>Cyclophyllidea</taxon>
        <taxon>Mesocestoididae</taxon>
        <taxon>Mesocestoides</taxon>
    </lineage>
</organism>
<evidence type="ECO:0000313" key="3">
    <source>
        <dbReference type="WBParaSite" id="MCOS_0000415101-mRNA-1"/>
    </source>
</evidence>
<keyword evidence="2" id="KW-1185">Reference proteome</keyword>
<dbReference type="AlphaFoldDB" id="A0A0R3UB53"/>
<dbReference type="WBParaSite" id="MCOS_0000415101-mRNA-1">
    <property type="protein sequence ID" value="MCOS_0000415101-mRNA-1"/>
    <property type="gene ID" value="MCOS_0000415101"/>
</dbReference>
<reference evidence="1 2" key="2">
    <citation type="submission" date="2018-10" db="EMBL/GenBank/DDBJ databases">
        <authorList>
            <consortium name="Pathogen Informatics"/>
        </authorList>
    </citation>
    <scope>NUCLEOTIDE SEQUENCE [LARGE SCALE GENOMIC DNA]</scope>
</reference>
<evidence type="ECO:0000313" key="2">
    <source>
        <dbReference type="Proteomes" id="UP000267029"/>
    </source>
</evidence>
<evidence type="ECO:0000313" key="1">
    <source>
        <dbReference type="EMBL" id="VDD78149.1"/>
    </source>
</evidence>
<accession>A0A0R3UB53</accession>
<proteinExistence type="predicted"/>
<gene>
    <name evidence="1" type="ORF">MCOS_LOCUS4152</name>
</gene>
<name>A0A0R3UB53_MESCO</name>
<sequence length="98" mass="10976">MVRLEGSSLFSLGRLQTPAETDSVYDIDVSVNENQSFVSIVNELRGLTWDTTSGTQETDTSERDRMHLDMIHVAGEQSKQSCRPDQGVSFQVNLTLLR</sequence>